<proteinExistence type="predicted"/>
<keyword evidence="1" id="KW-0812">Transmembrane</keyword>
<protein>
    <submittedName>
        <fullName evidence="3">Uncharacterized protein</fullName>
    </submittedName>
</protein>
<feature type="transmembrane region" description="Helical" evidence="1">
    <location>
        <begin position="15"/>
        <end position="39"/>
    </location>
</feature>
<evidence type="ECO:0000313" key="3">
    <source>
        <dbReference type="EMBL" id="XCH75437.1"/>
    </source>
</evidence>
<organism evidence="3">
    <name type="scientific">Micromonospora sp. CCTCC AA 2012012</name>
    <dbReference type="NCBI Taxonomy" id="3111921"/>
    <lineage>
        <taxon>Bacteria</taxon>
        <taxon>Bacillati</taxon>
        <taxon>Actinomycetota</taxon>
        <taxon>Actinomycetes</taxon>
        <taxon>Micromonosporales</taxon>
        <taxon>Micromonosporaceae</taxon>
        <taxon>Micromonospora</taxon>
    </lineage>
</organism>
<gene>
    <name evidence="3" type="ORF">ABUL08_04895</name>
    <name evidence="2" type="ORF">VK199_04865</name>
</gene>
<name>A0AAU8HJE9_9ACTN</name>
<evidence type="ECO:0000313" key="2">
    <source>
        <dbReference type="EMBL" id="XBP94736.1"/>
    </source>
</evidence>
<accession>A0AAU8HJE9</accession>
<dbReference type="EMBL" id="CP157762">
    <property type="protein sequence ID" value="XBP94736.1"/>
    <property type="molecule type" value="Genomic_DNA"/>
</dbReference>
<reference evidence="2" key="1">
    <citation type="submission" date="2024-01" db="EMBL/GenBank/DDBJ databases">
        <title>The genome sequence of Micromonospora mangrovi CCTCC AA 2012012.</title>
        <authorList>
            <person name="Gao J."/>
        </authorList>
    </citation>
    <scope>NUCLEOTIDE SEQUENCE</scope>
    <source>
        <strain evidence="2">CCTCC AA 2012012</strain>
    </source>
</reference>
<reference evidence="3" key="2">
    <citation type="submission" date="2024-06" db="EMBL/GenBank/DDBJ databases">
        <title>Micromonospora mangrovi CCTCC AA 2012012 genome sequences.</title>
        <authorList>
            <person name="Gao J."/>
        </authorList>
    </citation>
    <scope>NUCLEOTIDE SEQUENCE</scope>
    <source>
        <strain evidence="3">CCTCC AA 2012012</strain>
    </source>
</reference>
<dbReference type="AlphaFoldDB" id="A0AAU8HJE9"/>
<dbReference type="RefSeq" id="WP_350934914.1">
    <property type="nucleotide sequence ID" value="NZ_CP157762.1"/>
</dbReference>
<keyword evidence="1" id="KW-0472">Membrane</keyword>
<evidence type="ECO:0000256" key="1">
    <source>
        <dbReference type="SAM" id="Phobius"/>
    </source>
</evidence>
<dbReference type="EMBL" id="CP159342">
    <property type="protein sequence ID" value="XCH75437.1"/>
    <property type="molecule type" value="Genomic_DNA"/>
</dbReference>
<keyword evidence="1" id="KW-1133">Transmembrane helix</keyword>
<sequence length="66" mass="7506">MLDLLKPLADTTGPAVWIIVGVVFAFLFFVGVTLFVALFSPDKVRAERAHRILRELLVVLTLRRRQ</sequence>